<protein>
    <submittedName>
        <fullName evidence="1">Uncharacterized protein</fullName>
    </submittedName>
</protein>
<accession>A0AAU9Q7M1</accession>
<evidence type="ECO:0000313" key="2">
    <source>
        <dbReference type="Proteomes" id="UP001295420"/>
    </source>
</evidence>
<reference evidence="1" key="1">
    <citation type="submission" date="2022-01" db="EMBL/GenBank/DDBJ databases">
        <authorList>
            <person name="Lagorce A."/>
        </authorList>
    </citation>
    <scope>NUCLEOTIDE SEQUENCE</scope>
    <source>
        <strain evidence="1">Th15_F1_D04</strain>
    </source>
</reference>
<gene>
    <name evidence="1" type="ORF">THF1D04_340021</name>
</gene>
<evidence type="ECO:0000313" key="1">
    <source>
        <dbReference type="EMBL" id="CAH1533894.1"/>
    </source>
</evidence>
<dbReference type="AlphaFoldDB" id="A0AAU9Q7M1"/>
<proteinExistence type="predicted"/>
<dbReference type="EMBL" id="CAKMTQ010000028">
    <property type="protein sequence ID" value="CAH1533894.1"/>
    <property type="molecule type" value="Genomic_DNA"/>
</dbReference>
<sequence>MPKMNLFSPLGVKYWPVLVKTFAGVFMLRKQSPLFDGAYSNQFITKKLAQSFGISKIIAKNSIFSFKGNEIVNKESYVSDW</sequence>
<organism evidence="1 2">
    <name type="scientific">Vibrio owensii</name>
    <dbReference type="NCBI Taxonomy" id="696485"/>
    <lineage>
        <taxon>Bacteria</taxon>
        <taxon>Pseudomonadati</taxon>
        <taxon>Pseudomonadota</taxon>
        <taxon>Gammaproteobacteria</taxon>
        <taxon>Vibrionales</taxon>
        <taxon>Vibrionaceae</taxon>
        <taxon>Vibrio</taxon>
    </lineage>
</organism>
<dbReference type="Proteomes" id="UP001295420">
    <property type="component" value="Unassembled WGS sequence"/>
</dbReference>
<name>A0AAU9Q7M1_9VIBR</name>
<comment type="caution">
    <text evidence="1">The sequence shown here is derived from an EMBL/GenBank/DDBJ whole genome shotgun (WGS) entry which is preliminary data.</text>
</comment>